<gene>
    <name evidence="1" type="ORF">LZ480_12120</name>
</gene>
<evidence type="ECO:0000313" key="2">
    <source>
        <dbReference type="Proteomes" id="UP001316087"/>
    </source>
</evidence>
<organism evidence="1 2">
    <name type="scientific">Solibacillus palustris</name>
    <dbReference type="NCBI Taxonomy" id="2908203"/>
    <lineage>
        <taxon>Bacteria</taxon>
        <taxon>Bacillati</taxon>
        <taxon>Bacillota</taxon>
        <taxon>Bacilli</taxon>
        <taxon>Bacillales</taxon>
        <taxon>Caryophanaceae</taxon>
        <taxon>Solibacillus</taxon>
    </lineage>
</organism>
<reference evidence="1 2" key="1">
    <citation type="submission" date="2022-03" db="EMBL/GenBank/DDBJ databases">
        <authorList>
            <person name="Jo J.-H."/>
            <person name="Im W.-T."/>
        </authorList>
    </citation>
    <scope>NUCLEOTIDE SEQUENCE [LARGE SCALE GENOMIC DNA]</scope>
    <source>
        <strain evidence="1 2">MA9</strain>
    </source>
</reference>
<evidence type="ECO:0000313" key="1">
    <source>
        <dbReference type="EMBL" id="MCH7322638.1"/>
    </source>
</evidence>
<dbReference type="Pfam" id="PF06279">
    <property type="entry name" value="DUF1033"/>
    <property type="match status" value="1"/>
</dbReference>
<accession>A0ABS9UE75</accession>
<dbReference type="RefSeq" id="WP_241369704.1">
    <property type="nucleotide sequence ID" value="NZ_JAKZFC010000004.1"/>
</dbReference>
<comment type="caution">
    <text evidence="1">The sequence shown here is derived from an EMBL/GenBank/DDBJ whole genome shotgun (WGS) entry which is preliminary data.</text>
</comment>
<proteinExistence type="predicted"/>
<name>A0ABS9UE75_9BACL</name>
<protein>
    <submittedName>
        <fullName evidence="1">DUF1033 family protein</fullName>
    </submittedName>
</protein>
<keyword evidence="2" id="KW-1185">Reference proteome</keyword>
<dbReference type="EMBL" id="JAKZFC010000004">
    <property type="protein sequence ID" value="MCH7322638.1"/>
    <property type="molecule type" value="Genomic_DNA"/>
</dbReference>
<dbReference type="InterPro" id="IPR010434">
    <property type="entry name" value="DUF1033"/>
</dbReference>
<dbReference type="Proteomes" id="UP001316087">
    <property type="component" value="Unassembled WGS sequence"/>
</dbReference>
<sequence>MYKIIYMKADYEPWWQFEGWEEFIVSEQFFETDEQLQATLQSTLQKFRANYENETCKNELFYAFWSEDECEFCEACDEEAQIYHGIIVLTPENIQI</sequence>